<dbReference type="InterPro" id="IPR057670">
    <property type="entry name" value="SH3_retrovirus"/>
</dbReference>
<protein>
    <submittedName>
        <fullName evidence="2">Copia-like retrotransposable element</fullName>
    </submittedName>
</protein>
<dbReference type="AlphaFoldDB" id="A0A225VNX0"/>
<comment type="caution">
    <text evidence="2">The sequence shown here is derived from an EMBL/GenBank/DDBJ whole genome shotgun (WGS) entry which is preliminary data.</text>
</comment>
<gene>
    <name evidence="2" type="ORF">PHMEG_00020523</name>
</gene>
<dbReference type="OrthoDB" id="413361at2759"/>
<accession>A0A225VNX0</accession>
<proteinExistence type="predicted"/>
<feature type="non-terminal residue" evidence="2">
    <location>
        <position position="1"/>
    </location>
</feature>
<evidence type="ECO:0000313" key="2">
    <source>
        <dbReference type="EMBL" id="OWZ07123.1"/>
    </source>
</evidence>
<feature type="domain" description="Retroviral polymerase SH3-like" evidence="1">
    <location>
        <begin position="11"/>
        <end position="65"/>
    </location>
</feature>
<evidence type="ECO:0000313" key="3">
    <source>
        <dbReference type="Proteomes" id="UP000198211"/>
    </source>
</evidence>
<evidence type="ECO:0000259" key="1">
    <source>
        <dbReference type="Pfam" id="PF25597"/>
    </source>
</evidence>
<dbReference type="Pfam" id="PF25597">
    <property type="entry name" value="SH3_retrovirus"/>
    <property type="match status" value="1"/>
</dbReference>
<dbReference type="Proteomes" id="UP000198211">
    <property type="component" value="Unassembled WGS sequence"/>
</dbReference>
<name>A0A225VNX0_9STRA</name>
<reference evidence="3" key="1">
    <citation type="submission" date="2017-03" db="EMBL/GenBank/DDBJ databases">
        <title>Phytopthora megakarya and P. palmivora, two closely related causual agents of cacao black pod achieved similar genome size and gene model numbers by different mechanisms.</title>
        <authorList>
            <person name="Ali S."/>
            <person name="Shao J."/>
            <person name="Larry D.J."/>
            <person name="Kronmiller B."/>
            <person name="Shen D."/>
            <person name="Strem M.D."/>
            <person name="Melnick R.L."/>
            <person name="Guiltinan M.J."/>
            <person name="Tyler B.M."/>
            <person name="Meinhardt L.W."/>
            <person name="Bailey B.A."/>
        </authorList>
    </citation>
    <scope>NUCLEOTIDE SEQUENCE [LARGE SCALE GENOMIC DNA]</scope>
    <source>
        <strain evidence="3">zdho120</strain>
    </source>
</reference>
<organism evidence="2 3">
    <name type="scientific">Phytophthora megakarya</name>
    <dbReference type="NCBI Taxonomy" id="4795"/>
    <lineage>
        <taxon>Eukaryota</taxon>
        <taxon>Sar</taxon>
        <taxon>Stramenopiles</taxon>
        <taxon>Oomycota</taxon>
        <taxon>Peronosporomycetes</taxon>
        <taxon>Peronosporales</taxon>
        <taxon>Peronosporaceae</taxon>
        <taxon>Phytophthora</taxon>
    </lineage>
</organism>
<sequence length="96" mass="11075">PQRGEIMVFGSPCMVYRNPEKKTFVERGQHGMIVGVGEETKGYRVYLTKGKVAVATQHVLDIETLDKEQNENGMCRHFTWVRTAPRRKRTTHEDVI</sequence>
<dbReference type="EMBL" id="NBNE01003665">
    <property type="protein sequence ID" value="OWZ07123.1"/>
    <property type="molecule type" value="Genomic_DNA"/>
</dbReference>
<keyword evidence="3" id="KW-1185">Reference proteome</keyword>